<protein>
    <submittedName>
        <fullName evidence="1">4458_t:CDS:1</fullName>
    </submittedName>
</protein>
<gene>
    <name evidence="1" type="ORF">ACOLOM_LOCUS1457</name>
</gene>
<proteinExistence type="predicted"/>
<comment type="caution">
    <text evidence="1">The sequence shown here is derived from an EMBL/GenBank/DDBJ whole genome shotgun (WGS) entry which is preliminary data.</text>
</comment>
<organism evidence="1 2">
    <name type="scientific">Acaulospora colombiana</name>
    <dbReference type="NCBI Taxonomy" id="27376"/>
    <lineage>
        <taxon>Eukaryota</taxon>
        <taxon>Fungi</taxon>
        <taxon>Fungi incertae sedis</taxon>
        <taxon>Mucoromycota</taxon>
        <taxon>Glomeromycotina</taxon>
        <taxon>Glomeromycetes</taxon>
        <taxon>Diversisporales</taxon>
        <taxon>Acaulosporaceae</taxon>
        <taxon>Acaulospora</taxon>
    </lineage>
</organism>
<dbReference type="Proteomes" id="UP000789525">
    <property type="component" value="Unassembled WGS sequence"/>
</dbReference>
<keyword evidence="2" id="KW-1185">Reference proteome</keyword>
<evidence type="ECO:0000313" key="2">
    <source>
        <dbReference type="Proteomes" id="UP000789525"/>
    </source>
</evidence>
<evidence type="ECO:0000313" key="1">
    <source>
        <dbReference type="EMBL" id="CAG8467774.1"/>
    </source>
</evidence>
<reference evidence="1" key="1">
    <citation type="submission" date="2021-06" db="EMBL/GenBank/DDBJ databases">
        <authorList>
            <person name="Kallberg Y."/>
            <person name="Tangrot J."/>
            <person name="Rosling A."/>
        </authorList>
    </citation>
    <scope>NUCLEOTIDE SEQUENCE</scope>
    <source>
        <strain evidence="1">CL356</strain>
    </source>
</reference>
<sequence>MEVNGWPSPTSTRIILAEIYHWKDIMNVITVRVSTTQLALMVTLWVLQWMEICVGDSNSVILAQLPSRKNLTTHEIRGYYE</sequence>
<dbReference type="EMBL" id="CAJVPT010001727">
    <property type="protein sequence ID" value="CAG8467774.1"/>
    <property type="molecule type" value="Genomic_DNA"/>
</dbReference>
<name>A0ACA9KE71_9GLOM</name>
<accession>A0ACA9KE71</accession>